<keyword evidence="2" id="KW-1185">Reference proteome</keyword>
<dbReference type="EMBL" id="CM037153">
    <property type="protein sequence ID" value="KAH7857395.1"/>
    <property type="molecule type" value="Genomic_DNA"/>
</dbReference>
<comment type="caution">
    <text evidence="1">The sequence shown here is derived from an EMBL/GenBank/DDBJ whole genome shotgun (WGS) entry which is preliminary data.</text>
</comment>
<accession>A0ACB7YWS6</accession>
<protein>
    <submittedName>
        <fullName evidence="1">Uncharacterized protein</fullName>
    </submittedName>
</protein>
<proteinExistence type="predicted"/>
<name>A0ACB7YWS6_9ERIC</name>
<organism evidence="1 2">
    <name type="scientific">Vaccinium darrowii</name>
    <dbReference type="NCBI Taxonomy" id="229202"/>
    <lineage>
        <taxon>Eukaryota</taxon>
        <taxon>Viridiplantae</taxon>
        <taxon>Streptophyta</taxon>
        <taxon>Embryophyta</taxon>
        <taxon>Tracheophyta</taxon>
        <taxon>Spermatophyta</taxon>
        <taxon>Magnoliopsida</taxon>
        <taxon>eudicotyledons</taxon>
        <taxon>Gunneridae</taxon>
        <taxon>Pentapetalae</taxon>
        <taxon>asterids</taxon>
        <taxon>Ericales</taxon>
        <taxon>Ericaceae</taxon>
        <taxon>Vaccinioideae</taxon>
        <taxon>Vaccinieae</taxon>
        <taxon>Vaccinium</taxon>
    </lineage>
</organism>
<sequence length="539" mass="60568">MDTNGTLSNAKINGEDICLVDSGTTHTILRDNRYFKNLSKIKAYVNTISGSADLIEGSGRANIVLANGTNLNIDNALYSTKSKRNLLSFMDIRRNGYHIETTNEGRKEYLYITSNVSGRKLVLEKFSALSSGLYYTTIRTIESYTVMHQKCSNPKLFMLWHDRLGHPGSIMMRRIVENSQGHPLKNQKILLPQNYPCNACSQGKLIIRPSISKVIVESPSFLQRIQGDICGPIHPPCGPFRYFMILVDASSRWSHTCLLSTRNVAFARFLAQIIRLRAQFSDHQIKTIRLDNAGEFTSQTFNDYCMSIGVDVEHPVAHTHTQNGLAESFIKRLQLIARPLLMKTKLPVSAWGHAILHAASLIHVRPTAYHKYSPTQLALGQQPNISHLRVFGCAVYVPIAPPQRTKMGPQRRLGIYVGFDSPSIIRFLEPLTGDVFKARFEDCHFDESVFPPLGGDRSKPEARREITWNVSALSHLDPRTNQCELEVQRIIHLQSIANQLPDAFTDANKHARSVGDLLVPKINFPGRGKSKANKLKSQK</sequence>
<reference evidence="1 2" key="1">
    <citation type="journal article" date="2021" name="Hortic Res">
        <title>High-quality reference genome and annotation aids understanding of berry development for evergreen blueberry (Vaccinium darrowii).</title>
        <authorList>
            <person name="Yu J."/>
            <person name="Hulse-Kemp A.M."/>
            <person name="Babiker E."/>
            <person name="Staton M."/>
        </authorList>
    </citation>
    <scope>NUCLEOTIDE SEQUENCE [LARGE SCALE GENOMIC DNA]</scope>
    <source>
        <strain evidence="2">cv. NJ 8807/NJ 8810</strain>
        <tissue evidence="1">Young leaf</tissue>
    </source>
</reference>
<dbReference type="Proteomes" id="UP000828048">
    <property type="component" value="Chromosome 3"/>
</dbReference>
<gene>
    <name evidence="1" type="ORF">Vadar_012180</name>
</gene>
<evidence type="ECO:0000313" key="1">
    <source>
        <dbReference type="EMBL" id="KAH7857395.1"/>
    </source>
</evidence>
<evidence type="ECO:0000313" key="2">
    <source>
        <dbReference type="Proteomes" id="UP000828048"/>
    </source>
</evidence>